<proteinExistence type="predicted"/>
<dbReference type="Proteomes" id="UP000030377">
    <property type="component" value="Unassembled WGS sequence"/>
</dbReference>
<gene>
    <name evidence="1" type="ORF">MA20_07735</name>
</gene>
<dbReference type="EMBL" id="JRPN01000005">
    <property type="protein sequence ID" value="KGT79970.1"/>
    <property type="molecule type" value="Genomic_DNA"/>
</dbReference>
<sequence length="94" mass="10003">MPTEQGNFRLGLGTDIYDGVDAPPTASMCQSGGVEHHLREASVAEVSIIGLDIAKHVFHVHGADGEGRALFSKRISRGKLLDFFAAQPICTVAL</sequence>
<name>A0A0A3XZZ9_BRAJP</name>
<evidence type="ECO:0000313" key="1">
    <source>
        <dbReference type="EMBL" id="KGT79970.1"/>
    </source>
</evidence>
<reference evidence="1 2" key="1">
    <citation type="submission" date="2014-09" db="EMBL/GenBank/DDBJ databases">
        <title>Draft genome of Bradyrhizobium japonicum Is-34.</title>
        <authorList>
            <person name="Tsurumaru H."/>
            <person name="Yamakawa T."/>
            <person name="Hashimoto S."/>
            <person name="Okizaki K."/>
            <person name="Kanesaki Y."/>
            <person name="Yoshikawa H."/>
            <person name="Yajima S."/>
        </authorList>
    </citation>
    <scope>NUCLEOTIDE SEQUENCE [LARGE SCALE GENOMIC DNA]</scope>
    <source>
        <strain evidence="1 2">Is-34</strain>
    </source>
</reference>
<evidence type="ECO:0008006" key="3">
    <source>
        <dbReference type="Google" id="ProtNLM"/>
    </source>
</evidence>
<organism evidence="1 2">
    <name type="scientific">Bradyrhizobium japonicum</name>
    <dbReference type="NCBI Taxonomy" id="375"/>
    <lineage>
        <taxon>Bacteria</taxon>
        <taxon>Pseudomonadati</taxon>
        <taxon>Pseudomonadota</taxon>
        <taxon>Alphaproteobacteria</taxon>
        <taxon>Hyphomicrobiales</taxon>
        <taxon>Nitrobacteraceae</taxon>
        <taxon>Bradyrhizobium</taxon>
    </lineage>
</organism>
<dbReference type="AlphaFoldDB" id="A0A0A3XZZ9"/>
<evidence type="ECO:0000313" key="2">
    <source>
        <dbReference type="Proteomes" id="UP000030377"/>
    </source>
</evidence>
<accession>A0A0A3XZZ9</accession>
<feature type="non-terminal residue" evidence="1">
    <location>
        <position position="94"/>
    </location>
</feature>
<comment type="caution">
    <text evidence="1">The sequence shown here is derived from an EMBL/GenBank/DDBJ whole genome shotgun (WGS) entry which is preliminary data.</text>
</comment>
<protein>
    <recommendedName>
        <fullName evidence="3">Transposase</fullName>
    </recommendedName>
</protein>